<evidence type="ECO:0000256" key="4">
    <source>
        <dbReference type="ARBA" id="ARBA00012663"/>
    </source>
</evidence>
<evidence type="ECO:0000256" key="13">
    <source>
        <dbReference type="ARBA" id="ARBA00023295"/>
    </source>
</evidence>
<evidence type="ECO:0000256" key="3">
    <source>
        <dbReference type="ARBA" id="ARBA00006285"/>
    </source>
</evidence>
<keyword evidence="9" id="KW-0146">Chitin degradation</keyword>
<evidence type="ECO:0000256" key="5">
    <source>
        <dbReference type="ARBA" id="ARBA00022692"/>
    </source>
</evidence>
<dbReference type="InterPro" id="IPR015883">
    <property type="entry name" value="Glyco_hydro_20_cat"/>
</dbReference>
<accession>A0A2H1VA55</accession>
<gene>
    <name evidence="23" type="ORF">SFRICE_010830</name>
</gene>
<dbReference type="PANTHER" id="PTHR22600:SF3">
    <property type="entry name" value="BETA-HEXOSAMINIDASE FDL-RELATED"/>
    <property type="match status" value="1"/>
</dbReference>
<feature type="transmembrane region" description="Helical" evidence="19">
    <location>
        <begin position="201"/>
        <end position="220"/>
    </location>
</feature>
<evidence type="ECO:0000313" key="23">
    <source>
        <dbReference type="EMBL" id="SOQ37272.1"/>
    </source>
</evidence>
<dbReference type="PANTHER" id="PTHR22600">
    <property type="entry name" value="BETA-HEXOSAMINIDASE"/>
    <property type="match status" value="1"/>
</dbReference>
<dbReference type="GO" id="GO:0005886">
    <property type="term" value="C:plasma membrane"/>
    <property type="evidence" value="ECO:0007669"/>
    <property type="project" value="TreeGrafter"/>
</dbReference>
<comment type="similarity">
    <text evidence="3">Belongs to the glycosyl hydrolase 20 family.</text>
</comment>
<feature type="transmembrane region" description="Helical" evidence="19">
    <location>
        <begin position="431"/>
        <end position="458"/>
    </location>
</feature>
<keyword evidence="7" id="KW-0378">Hydrolase</keyword>
<feature type="transmembrane region" description="Helical" evidence="19">
    <location>
        <begin position="391"/>
        <end position="410"/>
    </location>
</feature>
<dbReference type="InterPro" id="IPR017853">
    <property type="entry name" value="GH"/>
</dbReference>
<dbReference type="GO" id="GO:0030203">
    <property type="term" value="P:glycosaminoglycan metabolic process"/>
    <property type="evidence" value="ECO:0007669"/>
    <property type="project" value="TreeGrafter"/>
</dbReference>
<feature type="domain" description="Beta-hexosaminidase eukaryotic type N-terminal" evidence="22">
    <location>
        <begin position="527"/>
        <end position="650"/>
    </location>
</feature>
<dbReference type="Gene3D" id="3.30.379.10">
    <property type="entry name" value="Chitobiase/beta-hexosaminidase domain 2-like"/>
    <property type="match status" value="1"/>
</dbReference>
<dbReference type="SUPFAM" id="SSF51445">
    <property type="entry name" value="(Trans)glycosidases"/>
    <property type="match status" value="1"/>
</dbReference>
<evidence type="ECO:0000256" key="7">
    <source>
        <dbReference type="ARBA" id="ARBA00022801"/>
    </source>
</evidence>
<comment type="catalytic activity">
    <reaction evidence="1">
        <text>Hydrolysis of terminal non-reducing N-acetyl-D-hexosamine residues in N-acetyl-beta-D-hexosaminides.</text>
        <dbReference type="EC" id="3.2.1.52"/>
    </reaction>
</comment>
<dbReference type="FunFam" id="3.20.20.80:FF:000063">
    <property type="entry name" value="Beta-hexosaminidase"/>
    <property type="match status" value="1"/>
</dbReference>
<feature type="region of interest" description="Disordered" evidence="18">
    <location>
        <begin position="23"/>
        <end position="42"/>
    </location>
</feature>
<keyword evidence="10 19" id="KW-0472">Membrane</keyword>
<evidence type="ECO:0000259" key="20">
    <source>
        <dbReference type="Pfam" id="PF00728"/>
    </source>
</evidence>
<feature type="transmembrane region" description="Helical" evidence="19">
    <location>
        <begin position="176"/>
        <end position="194"/>
    </location>
</feature>
<evidence type="ECO:0000256" key="2">
    <source>
        <dbReference type="ARBA" id="ARBA00004370"/>
    </source>
</evidence>
<evidence type="ECO:0000256" key="1">
    <source>
        <dbReference type="ARBA" id="ARBA00001231"/>
    </source>
</evidence>
<keyword evidence="13" id="KW-0326">Glycosidase</keyword>
<evidence type="ECO:0000256" key="10">
    <source>
        <dbReference type="ARBA" id="ARBA00023136"/>
    </source>
</evidence>
<dbReference type="GO" id="GO:0016231">
    <property type="term" value="F:beta-N-acetylglucosaminidase activity"/>
    <property type="evidence" value="ECO:0007669"/>
    <property type="project" value="TreeGrafter"/>
</dbReference>
<feature type="transmembrane region" description="Helical" evidence="19">
    <location>
        <begin position="320"/>
        <end position="348"/>
    </location>
</feature>
<feature type="domain" description="Glycoside hydrolase family 20 catalytic" evidence="20">
    <location>
        <begin position="674"/>
        <end position="1004"/>
    </location>
</feature>
<feature type="transmembrane region" description="Helical" evidence="19">
    <location>
        <begin position="81"/>
        <end position="102"/>
    </location>
</feature>
<reference evidence="23" key="1">
    <citation type="submission" date="2016-07" db="EMBL/GenBank/DDBJ databases">
        <authorList>
            <person name="Bretaudeau A."/>
        </authorList>
    </citation>
    <scope>NUCLEOTIDE SEQUENCE</scope>
    <source>
        <strain evidence="23">Rice</strain>
        <tissue evidence="23">Whole body</tissue>
    </source>
</reference>
<evidence type="ECO:0000256" key="8">
    <source>
        <dbReference type="ARBA" id="ARBA00022989"/>
    </source>
</evidence>
<sequence length="1047" mass="119058">MAAFEQVSRLTFQPHQTDNTIDIRRTRLPSLRPEDTDYNPKDHRSPTHNIKLWMAYFNLLRSMCTAGMLGMPLVISQAGIIVGPILTVLTGLLINYVHHLLLECLNEIARQLQIPYISYRYGFRLAVLHGPPAFHFIGKHGPTIIAVFMIASQLGICSVFVIFTCDCLRDIMDWQSSQPSLMCLVFPYFVLEFFMKDLSIISYVAMFGNFLNLMGIIFVFEHIVTNYDGEEVQTDTDTGSVLFCFGTLLFNLSAIGVTLSIDKSLKQAKRMTSRFGVLNVGILGPTIISVIFGTMGYMTFGTMEENILRSLPYDETTSMAAIGLYLVAVGFAYPLQCYPAIATIIEVIKYHDQLTTPTDMTLRMIETVARPLFVVMSFIICYIVPFQAPFVAFVGNLCTSVLALICPALMDMCIRYPYYYGRNNFHLYKDLFIIILGLTSMIFGVIFSVYLILMWLMIQVLPDNIIHILWLLAFKIYMCQATYNTRNTLPLWNWECINDKCLPLKATHVSKLQSLETCNMLCSSIQIWPQPTGSVSLSTTAVPARSDMFQLQMIQAPTKIVHEHLQEAFAHFREDLQRIEHGSRGFEEWRSVSVRLLVNGSEDPRMTMDTDESYSLSLRPVEGTAVALIADIAAYSFCGARHGLETLLQLVWLDTYLGSLLILEAARIDDAPKFPYRGLLVDTAHNFFPISELMLNIDAMAASKLNTFHWHITDSQAFPLQTNSIPELSNYGAHTPGDVYSPDDVRQVVRRARLRGIRVLLEIDAPAHVGHAWSWGPVADLGELVFCLDLDHWSDYCTEPPCGQLNPVNERVYDLFERLFIDVLQLTGVEDMIHLGGSDISLRCWNDQFRHTLNDSMDLWVHFTRSILRRLERRTGRIPKLTIFWMSSLSERFKSDIRNYIDNIAFQVRHAAWAQTYVTGIRTIMSHEDAWDLNAGQGAWYEENNGAPYNSWQRVYEHRPWLKHGTGVIEGGEATVWSTEVGEGSLVSHTWPRAAALAERLWTDRPEGATRPVHARLDVHRTRLVQRGIPASPLWSMWCTQNTHTCN</sequence>
<dbReference type="GO" id="GO:0006032">
    <property type="term" value="P:chitin catabolic process"/>
    <property type="evidence" value="ECO:0007669"/>
    <property type="project" value="UniProtKB-KW"/>
</dbReference>
<dbReference type="EC" id="3.2.1.52" evidence="4"/>
<dbReference type="Pfam" id="PF14845">
    <property type="entry name" value="Glycohydro_20b2"/>
    <property type="match status" value="1"/>
</dbReference>
<evidence type="ECO:0000256" key="9">
    <source>
        <dbReference type="ARBA" id="ARBA00023024"/>
    </source>
</evidence>
<dbReference type="InterPro" id="IPR029019">
    <property type="entry name" value="HEX_eukaryotic_N"/>
</dbReference>
<protein>
    <recommendedName>
        <fullName evidence="15">Chitooligosaccharidolytic beta-N-acetylglucosaminidase</fullName>
        <ecNumber evidence="4">3.2.1.52</ecNumber>
    </recommendedName>
    <alternativeName>
        <fullName evidence="17">Beta-GlcNAcase</fullName>
    </alternativeName>
    <alternativeName>
        <fullName evidence="16">Beta-hexosaminidase</fullName>
    </alternativeName>
</protein>
<evidence type="ECO:0000256" key="15">
    <source>
        <dbReference type="ARBA" id="ARBA00070325"/>
    </source>
</evidence>
<keyword evidence="8 19" id="KW-1133">Transmembrane helix</keyword>
<evidence type="ECO:0000259" key="21">
    <source>
        <dbReference type="Pfam" id="PF01490"/>
    </source>
</evidence>
<feature type="transmembrane region" description="Helical" evidence="19">
    <location>
        <begin position="240"/>
        <end position="259"/>
    </location>
</feature>
<keyword evidence="5 19" id="KW-0812">Transmembrane</keyword>
<evidence type="ECO:0000256" key="17">
    <source>
        <dbReference type="ARBA" id="ARBA00076749"/>
    </source>
</evidence>
<evidence type="ECO:0000256" key="12">
    <source>
        <dbReference type="ARBA" id="ARBA00023277"/>
    </source>
</evidence>
<evidence type="ECO:0000256" key="14">
    <source>
        <dbReference type="ARBA" id="ARBA00023326"/>
    </source>
</evidence>
<keyword evidence="11" id="KW-0325">Glycoprotein</keyword>
<dbReference type="EMBL" id="ODYU01001276">
    <property type="protein sequence ID" value="SOQ37272.1"/>
    <property type="molecule type" value="Genomic_DNA"/>
</dbReference>
<keyword evidence="12" id="KW-0119">Carbohydrate metabolism</keyword>
<evidence type="ECO:0000256" key="16">
    <source>
        <dbReference type="ARBA" id="ARBA00076634"/>
    </source>
</evidence>
<evidence type="ECO:0000256" key="18">
    <source>
        <dbReference type="SAM" id="MobiDB-lite"/>
    </source>
</evidence>
<keyword evidence="6" id="KW-0732">Signal</keyword>
<dbReference type="SUPFAM" id="SSF55545">
    <property type="entry name" value="beta-N-acetylhexosaminidase-like domain"/>
    <property type="match status" value="1"/>
</dbReference>
<keyword evidence="14" id="KW-0624">Polysaccharide degradation</keyword>
<comment type="subcellular location">
    <subcellularLocation>
        <location evidence="2">Membrane</location>
    </subcellularLocation>
</comment>
<dbReference type="InterPro" id="IPR025705">
    <property type="entry name" value="Beta_hexosaminidase_sua/sub"/>
</dbReference>
<feature type="transmembrane region" description="Helical" evidence="19">
    <location>
        <begin position="368"/>
        <end position="385"/>
    </location>
</feature>
<dbReference type="Gene3D" id="3.20.20.80">
    <property type="entry name" value="Glycosidases"/>
    <property type="match status" value="1"/>
</dbReference>
<proteinExistence type="inferred from homology"/>
<evidence type="ECO:0000256" key="6">
    <source>
        <dbReference type="ARBA" id="ARBA00022729"/>
    </source>
</evidence>
<evidence type="ECO:0000259" key="22">
    <source>
        <dbReference type="Pfam" id="PF14845"/>
    </source>
</evidence>
<dbReference type="InterPro" id="IPR029018">
    <property type="entry name" value="Hex-like_dom2"/>
</dbReference>
<dbReference type="Pfam" id="PF00728">
    <property type="entry name" value="Glyco_hydro_20"/>
    <property type="match status" value="1"/>
</dbReference>
<dbReference type="PRINTS" id="PR00738">
    <property type="entry name" value="GLHYDRLASE20"/>
</dbReference>
<organism evidence="23">
    <name type="scientific">Spodoptera frugiperda</name>
    <name type="common">Fall armyworm</name>
    <dbReference type="NCBI Taxonomy" id="7108"/>
    <lineage>
        <taxon>Eukaryota</taxon>
        <taxon>Metazoa</taxon>
        <taxon>Ecdysozoa</taxon>
        <taxon>Arthropoda</taxon>
        <taxon>Hexapoda</taxon>
        <taxon>Insecta</taxon>
        <taxon>Pterygota</taxon>
        <taxon>Neoptera</taxon>
        <taxon>Endopterygota</taxon>
        <taxon>Lepidoptera</taxon>
        <taxon>Glossata</taxon>
        <taxon>Ditrysia</taxon>
        <taxon>Noctuoidea</taxon>
        <taxon>Noctuidae</taxon>
        <taxon>Amphipyrinae</taxon>
        <taxon>Spodoptera</taxon>
    </lineage>
</organism>
<evidence type="ECO:0000256" key="11">
    <source>
        <dbReference type="ARBA" id="ARBA00023180"/>
    </source>
</evidence>
<dbReference type="GO" id="GO:0000272">
    <property type="term" value="P:polysaccharide catabolic process"/>
    <property type="evidence" value="ECO:0007669"/>
    <property type="project" value="UniProtKB-KW"/>
</dbReference>
<feature type="compositionally biased region" description="Basic and acidic residues" evidence="18">
    <location>
        <begin position="32"/>
        <end position="42"/>
    </location>
</feature>
<name>A0A2H1VA55_SPOFR</name>
<feature type="transmembrane region" description="Helical" evidence="19">
    <location>
        <begin position="280"/>
        <end position="300"/>
    </location>
</feature>
<feature type="transmembrane region" description="Helical" evidence="19">
    <location>
        <begin position="53"/>
        <end position="75"/>
    </location>
</feature>
<dbReference type="InterPro" id="IPR013057">
    <property type="entry name" value="AA_transpt_TM"/>
</dbReference>
<dbReference type="AlphaFoldDB" id="A0A2H1VA55"/>
<feature type="domain" description="Amino acid transporter transmembrane" evidence="21">
    <location>
        <begin position="48"/>
        <end position="448"/>
    </location>
</feature>
<evidence type="ECO:0000256" key="19">
    <source>
        <dbReference type="SAM" id="Phobius"/>
    </source>
</evidence>
<dbReference type="Pfam" id="PF01490">
    <property type="entry name" value="Aa_trans"/>
    <property type="match status" value="1"/>
</dbReference>
<feature type="transmembrane region" description="Helical" evidence="19">
    <location>
        <begin position="144"/>
        <end position="164"/>
    </location>
</feature>